<reference evidence="3 5" key="2">
    <citation type="submission" date="2018-06" db="EMBL/GenBank/DDBJ databases">
        <authorList>
            <consortium name="Pathogen Informatics"/>
            <person name="Doyle S."/>
        </authorList>
    </citation>
    <scope>NUCLEOTIDE SEQUENCE [LARGE SCALE GENOMIC DNA]</scope>
    <source>
        <strain evidence="3 5">NCTC10338</strain>
    </source>
</reference>
<proteinExistence type="predicted"/>
<evidence type="ECO:0000313" key="2">
    <source>
        <dbReference type="EMBL" id="AVK96253.1"/>
    </source>
</evidence>
<dbReference type="EMBL" id="CP019980">
    <property type="protein sequence ID" value="AVK96253.1"/>
    <property type="molecule type" value="Genomic_DNA"/>
</dbReference>
<evidence type="ECO:0000256" key="1">
    <source>
        <dbReference type="SAM" id="Phobius"/>
    </source>
</evidence>
<evidence type="ECO:0000313" key="5">
    <source>
        <dbReference type="Proteomes" id="UP000255295"/>
    </source>
</evidence>
<evidence type="ECO:0000313" key="4">
    <source>
        <dbReference type="Proteomes" id="UP000238825"/>
    </source>
</evidence>
<sequence>MYKKQKKQVDERVKNLQNKIYKEMYVLIMIVCSISIVIKFFKMGVSLDNVLTEWLIIFVSSVYYYVRTAYLGILTDEVEVHDSNSKIKLQTKNIIYGVATGLVLAIFFGLNSAFNYADSTQQAYKYFFMVFLVSLIIYVPFFAGFLGLSYMAAKKKSDQVVQKNLED</sequence>
<feature type="transmembrane region" description="Helical" evidence="1">
    <location>
        <begin position="54"/>
        <end position="73"/>
    </location>
</feature>
<dbReference type="AlphaFoldDB" id="A0A2S0JYN2"/>
<name>A0A2S0JYN2_LYSSH</name>
<dbReference type="Proteomes" id="UP000255295">
    <property type="component" value="Unassembled WGS sequence"/>
</dbReference>
<organism evidence="2 4">
    <name type="scientific">Lysinibacillus sphaericus</name>
    <name type="common">Bacillus sphaericus</name>
    <dbReference type="NCBI Taxonomy" id="1421"/>
    <lineage>
        <taxon>Bacteria</taxon>
        <taxon>Bacillati</taxon>
        <taxon>Bacillota</taxon>
        <taxon>Bacilli</taxon>
        <taxon>Bacillales</taxon>
        <taxon>Bacillaceae</taxon>
        <taxon>Lysinibacillus</taxon>
    </lineage>
</organism>
<dbReference type="RefSeq" id="WP_024362981.1">
    <property type="nucleotide sequence ID" value="NZ_BJNS01000023.1"/>
</dbReference>
<feature type="transmembrane region" description="Helical" evidence="1">
    <location>
        <begin position="126"/>
        <end position="153"/>
    </location>
</feature>
<keyword evidence="1" id="KW-1133">Transmembrane helix</keyword>
<dbReference type="Pfam" id="PF20563">
    <property type="entry name" value="DUF6773"/>
    <property type="match status" value="1"/>
</dbReference>
<keyword evidence="1" id="KW-0472">Membrane</keyword>
<evidence type="ECO:0000313" key="3">
    <source>
        <dbReference type="EMBL" id="SUV17974.1"/>
    </source>
</evidence>
<dbReference type="Proteomes" id="UP000238825">
    <property type="component" value="Chromosome"/>
</dbReference>
<dbReference type="GeneID" id="48276203"/>
<keyword evidence="1" id="KW-0812">Transmembrane</keyword>
<protein>
    <submittedName>
        <fullName evidence="2">Uncharacterized protein</fullName>
    </submittedName>
</protein>
<dbReference type="EMBL" id="UFSZ01000001">
    <property type="protein sequence ID" value="SUV17974.1"/>
    <property type="molecule type" value="Genomic_DNA"/>
</dbReference>
<dbReference type="InterPro" id="IPR046664">
    <property type="entry name" value="DUF6773"/>
</dbReference>
<gene>
    <name evidence="2" type="ORF">LS41612_08305</name>
    <name evidence="3" type="ORF">NCTC10338_03088</name>
</gene>
<feature type="transmembrane region" description="Helical" evidence="1">
    <location>
        <begin position="20"/>
        <end position="42"/>
    </location>
</feature>
<feature type="transmembrane region" description="Helical" evidence="1">
    <location>
        <begin position="94"/>
        <end position="114"/>
    </location>
</feature>
<accession>A0A2S0JYN2</accession>
<reference evidence="2 4" key="1">
    <citation type="submission" date="2017-03" db="EMBL/GenBank/DDBJ databases">
        <title>The whole genome sequencing and assembly of Lysinibacillus sphaericus DSM 28T strain.</title>
        <authorList>
            <person name="Lee Y.-J."/>
            <person name="Yi H."/>
            <person name="Bahn Y.-S."/>
            <person name="Kim J.F."/>
            <person name="Lee D.-W."/>
        </authorList>
    </citation>
    <scope>NUCLEOTIDE SEQUENCE [LARGE SCALE GENOMIC DNA]</scope>
    <source>
        <strain evidence="2 4">DSM 28</strain>
    </source>
</reference>